<keyword evidence="1" id="KW-0175">Coiled coil</keyword>
<feature type="compositionally biased region" description="Polar residues" evidence="2">
    <location>
        <begin position="564"/>
        <end position="578"/>
    </location>
</feature>
<evidence type="ECO:0000256" key="2">
    <source>
        <dbReference type="SAM" id="MobiDB-lite"/>
    </source>
</evidence>
<feature type="transmembrane region" description="Helical" evidence="3">
    <location>
        <begin position="468"/>
        <end position="489"/>
    </location>
</feature>
<keyword evidence="3" id="KW-0472">Membrane</keyword>
<accession>A0A9Q0JA43</accession>
<dbReference type="Gene3D" id="2.130.10.10">
    <property type="entry name" value="YVTN repeat-like/Quinoprotein amine dehydrogenase"/>
    <property type="match status" value="1"/>
</dbReference>
<evidence type="ECO:0000256" key="1">
    <source>
        <dbReference type="SAM" id="Coils"/>
    </source>
</evidence>
<keyword evidence="3" id="KW-0812">Transmembrane</keyword>
<dbReference type="PANTHER" id="PTHR35464:SF1">
    <property type="entry name" value="OS06G0115200 PROTEIN"/>
    <property type="match status" value="1"/>
</dbReference>
<sequence>LAQEEHEEQHHHLASCDETRNELNQQQVLLSKLEELVKNLTELVARLEPRISELPKVVANYGKQDQVIVSDDQVNFGGERLVERVGEEGLEGQTLDGETAGVVTITKYSPMWSERFQFVSAVKLGSDPTCINVLPFRDFEGLSKYVAIGDHQGRIYVFLRNGEVVVEFQTSSYSPITSMASYLSAYKNESVLVTGHQDGAILAHKVKDVPNAEDWTLVSIENVGKFASPEFEEGTSPVTILEVHHLGRLKYIISSDMGGKIRVFTENGTIHGSATPRSKPLAFLKQRLLFLTESGAGSLDLRSMKITESECEGLNHSLVQNYVFDVTERSKAYGYTSDGDLIHVLLLGDIMNFKCRVRSKRKFDVEGPLVFQAVKGYLLIVNQEQVFVYNVSSQHYVRVGGPRFLFSADLDGIRSSFLNYQAMNSQRKRKQVPLIASDREKLVVVGLGSGYIGMYRSNLPIFKGDSNAMLWTSPVLFFIIFLFGAWLFFAKKKEALTSWGPDDPFSTTSATTGAPLGSGSGDRPFADSTSRSSASDIMELRAGGLRGPGRRYGSPPSRYPPGATSSFRPSAGDSNSRPASVDPNYRAATSGEPNYRSTASINNFCGTRAPTSVEPNYRTSTAVEPNYRTSTAVEPNYRTSTSVDPSYRTSTSVDPSYRATSELKYRGSTMEPPGFPKRRENLFLNNKVVDDGS</sequence>
<name>A0A9Q0JA43_9ROSI</name>
<feature type="region of interest" description="Disordered" evidence="2">
    <location>
        <begin position="501"/>
        <end position="678"/>
    </location>
</feature>
<protein>
    <submittedName>
        <fullName evidence="4">Uncharacterized protein</fullName>
    </submittedName>
</protein>
<keyword evidence="5" id="KW-1185">Reference proteome</keyword>
<evidence type="ECO:0000256" key="3">
    <source>
        <dbReference type="SAM" id="Phobius"/>
    </source>
</evidence>
<evidence type="ECO:0000313" key="4">
    <source>
        <dbReference type="EMBL" id="KAJ4833939.1"/>
    </source>
</evidence>
<feature type="compositionally biased region" description="Low complexity" evidence="2">
    <location>
        <begin position="551"/>
        <end position="563"/>
    </location>
</feature>
<dbReference type="InterPro" id="IPR045288">
    <property type="entry name" value="At1g75140-like"/>
</dbReference>
<dbReference type="InterPro" id="IPR036322">
    <property type="entry name" value="WD40_repeat_dom_sf"/>
</dbReference>
<dbReference type="InterPro" id="IPR015943">
    <property type="entry name" value="WD40/YVTN_repeat-like_dom_sf"/>
</dbReference>
<dbReference type="PANTHER" id="PTHR35464">
    <property type="entry name" value="OS06G0115200 PROTEIN"/>
    <property type="match status" value="1"/>
</dbReference>
<dbReference type="OrthoDB" id="2018951at2759"/>
<dbReference type="Proteomes" id="UP001141552">
    <property type="component" value="Unassembled WGS sequence"/>
</dbReference>
<dbReference type="AlphaFoldDB" id="A0A9Q0JA43"/>
<keyword evidence="3" id="KW-1133">Transmembrane helix</keyword>
<feature type="coiled-coil region" evidence="1">
    <location>
        <begin position="16"/>
        <end position="43"/>
    </location>
</feature>
<feature type="compositionally biased region" description="Polar residues" evidence="2">
    <location>
        <begin position="591"/>
        <end position="654"/>
    </location>
</feature>
<reference evidence="4" key="2">
    <citation type="journal article" date="2023" name="Plants (Basel)">
        <title>Annotation of the Turnera subulata (Passifloraceae) Draft Genome Reveals the S-Locus Evolved after the Divergence of Turneroideae from Passifloroideae in a Stepwise Manner.</title>
        <authorList>
            <person name="Henning P.M."/>
            <person name="Roalson E.H."/>
            <person name="Mir W."/>
            <person name="McCubbin A.G."/>
            <person name="Shore J.S."/>
        </authorList>
    </citation>
    <scope>NUCLEOTIDE SEQUENCE</scope>
    <source>
        <strain evidence="4">F60SS</strain>
    </source>
</reference>
<feature type="non-terminal residue" evidence="4">
    <location>
        <position position="1"/>
    </location>
</feature>
<dbReference type="EMBL" id="JAKUCV010004808">
    <property type="protein sequence ID" value="KAJ4833939.1"/>
    <property type="molecule type" value="Genomic_DNA"/>
</dbReference>
<comment type="caution">
    <text evidence="4">The sequence shown here is derived from an EMBL/GenBank/DDBJ whole genome shotgun (WGS) entry which is preliminary data.</text>
</comment>
<dbReference type="SUPFAM" id="SSF50978">
    <property type="entry name" value="WD40 repeat-like"/>
    <property type="match status" value="1"/>
</dbReference>
<evidence type="ECO:0000313" key="5">
    <source>
        <dbReference type="Proteomes" id="UP001141552"/>
    </source>
</evidence>
<gene>
    <name evidence="4" type="ORF">Tsubulata_016645</name>
</gene>
<feature type="non-terminal residue" evidence="4">
    <location>
        <position position="693"/>
    </location>
</feature>
<proteinExistence type="predicted"/>
<organism evidence="4 5">
    <name type="scientific">Turnera subulata</name>
    <dbReference type="NCBI Taxonomy" id="218843"/>
    <lineage>
        <taxon>Eukaryota</taxon>
        <taxon>Viridiplantae</taxon>
        <taxon>Streptophyta</taxon>
        <taxon>Embryophyta</taxon>
        <taxon>Tracheophyta</taxon>
        <taxon>Spermatophyta</taxon>
        <taxon>Magnoliopsida</taxon>
        <taxon>eudicotyledons</taxon>
        <taxon>Gunneridae</taxon>
        <taxon>Pentapetalae</taxon>
        <taxon>rosids</taxon>
        <taxon>fabids</taxon>
        <taxon>Malpighiales</taxon>
        <taxon>Passifloraceae</taxon>
        <taxon>Turnera</taxon>
    </lineage>
</organism>
<reference evidence="4" key="1">
    <citation type="submission" date="2022-02" db="EMBL/GenBank/DDBJ databases">
        <authorList>
            <person name="Henning P.M."/>
            <person name="McCubbin A.G."/>
            <person name="Shore J.S."/>
        </authorList>
    </citation>
    <scope>NUCLEOTIDE SEQUENCE</scope>
    <source>
        <strain evidence="4">F60SS</strain>
        <tissue evidence="4">Leaves</tissue>
    </source>
</reference>